<name>A0A218UHV5_9PASE</name>
<dbReference type="Pfam" id="PF20989">
    <property type="entry name" value="Sarcoglycan_2_C"/>
    <property type="match status" value="1"/>
</dbReference>
<dbReference type="GO" id="GO:0016012">
    <property type="term" value="C:sarcoglycan complex"/>
    <property type="evidence" value="ECO:0007669"/>
    <property type="project" value="InterPro"/>
</dbReference>
<gene>
    <name evidence="2" type="primary">SGCA</name>
    <name evidence="2" type="ORF">RLOC_00004622</name>
</gene>
<evidence type="ECO:0000313" key="2">
    <source>
        <dbReference type="EMBL" id="OWK53151.1"/>
    </source>
</evidence>
<keyword evidence="3" id="KW-1185">Reference proteome</keyword>
<evidence type="ECO:0000313" key="3">
    <source>
        <dbReference type="Proteomes" id="UP000197619"/>
    </source>
</evidence>
<proteinExistence type="predicted"/>
<sequence>MEGPELLRLWALAGERQPCGEAPFQAEFLVGNRDVEELLPGAARERFLRASAGLWQRGDLRVTAVTSALHRGARAPLPIEGRREGVYVQVGSHSPFSPCLVAAASPQSRARCQRGQRPLASCYDTFGPHFSIRWCNLTLAKL</sequence>
<dbReference type="AlphaFoldDB" id="A0A218UHV5"/>
<dbReference type="PANTHER" id="PTHR10132">
    <property type="entry name" value="ALPHA-/EPSILON-SARCOGLYCAN FAMILY MEMBER"/>
    <property type="match status" value="1"/>
</dbReference>
<comment type="caution">
    <text evidence="2">The sequence shown here is derived from an EMBL/GenBank/DDBJ whole genome shotgun (WGS) entry which is preliminary data.</text>
</comment>
<dbReference type="InterPro" id="IPR048347">
    <property type="entry name" value="Sarcoglycan_C"/>
</dbReference>
<dbReference type="Proteomes" id="UP000197619">
    <property type="component" value="Unassembled WGS sequence"/>
</dbReference>
<dbReference type="EMBL" id="MUZQ01000303">
    <property type="protein sequence ID" value="OWK53151.1"/>
    <property type="molecule type" value="Genomic_DNA"/>
</dbReference>
<dbReference type="InterPro" id="IPR008908">
    <property type="entry name" value="Sarcoglycan_alpha/epsilon"/>
</dbReference>
<organism evidence="2 3">
    <name type="scientific">Lonchura striata</name>
    <name type="common">white-rumped munia</name>
    <dbReference type="NCBI Taxonomy" id="40157"/>
    <lineage>
        <taxon>Eukaryota</taxon>
        <taxon>Metazoa</taxon>
        <taxon>Chordata</taxon>
        <taxon>Craniata</taxon>
        <taxon>Vertebrata</taxon>
        <taxon>Euteleostomi</taxon>
        <taxon>Archelosauria</taxon>
        <taxon>Archosauria</taxon>
        <taxon>Dinosauria</taxon>
        <taxon>Saurischia</taxon>
        <taxon>Theropoda</taxon>
        <taxon>Coelurosauria</taxon>
        <taxon>Aves</taxon>
        <taxon>Neognathae</taxon>
        <taxon>Neoaves</taxon>
        <taxon>Telluraves</taxon>
        <taxon>Australaves</taxon>
        <taxon>Passeriformes</taxon>
        <taxon>Passeroidea</taxon>
        <taxon>Estrildidae</taxon>
        <taxon>Estrildinae</taxon>
        <taxon>Lonchura</taxon>
    </lineage>
</organism>
<feature type="domain" description="Sarcoglycan alpha/epsilon second" evidence="1">
    <location>
        <begin position="22"/>
        <end position="139"/>
    </location>
</feature>
<evidence type="ECO:0000259" key="1">
    <source>
        <dbReference type="Pfam" id="PF20989"/>
    </source>
</evidence>
<dbReference type="PANTHER" id="PTHR10132:SF16">
    <property type="entry name" value="ALPHA-SARCOGLYCAN"/>
    <property type="match status" value="1"/>
</dbReference>
<accession>A0A218UHV5</accession>
<reference evidence="2 3" key="1">
    <citation type="submission" date="2017-05" db="EMBL/GenBank/DDBJ databases">
        <title>Genome of assembly of the Bengalese finch, Lonchura striata domestica.</title>
        <authorList>
            <person name="Colquitt B.M."/>
            <person name="Brainard M.S."/>
        </authorList>
    </citation>
    <scope>NUCLEOTIDE SEQUENCE [LARGE SCALE GENOMIC DNA]</scope>
    <source>
        <strain evidence="2">White83orange57</strain>
    </source>
</reference>
<protein>
    <submittedName>
        <fullName evidence="2">Alpha-sarcoglycan</fullName>
    </submittedName>
</protein>